<sequence>MARSRFLLSIVAGALATTATITFTPSAGALTNGVPATGNNSPHRQTALINTGERHCSGVLVDPQWLMTAKSCFGQDVKWGPPAKRTTAVIGRNDRTKTEEGESLDIVEIAPREDRDLALLRLGEPTFTVAPVALRGTTSTGRFTGTGWGATTTEARPDVRQEAQFDVGVNAWTATDFELYTAPENAPVPCSGDLGGPVLHTEGGTTTLAGVFTTTGGPSCSGETAQPAPRPRAARTDNLHVWLKAHVYRANTVKGVENRNILRVTSAETGTCLTATWPADLQTCEGQAVQQLEVVGDGQEVLLREQASRQCLEVAEDRVLRADCRSDLKQQQWQFLPGKSGKLEIRNLLADARLTANAPGGYRVSTQPADHTRAQQWEISVVGKTRYDVGGRHSLAAVNDGLPDHYVRHAFGQGQLSLITAGSPDLDKADATFKLVPGFTDTNCFAIESVNYPGRFLRHANGRIRLDAYETGTFFPADATWCAREGIAGKGTTFTSSNYPDNTLRHFQGALWSAHKGGAQPYETAESFEADSSFVVGQPLAK</sequence>
<dbReference type="SUPFAM" id="SSF110221">
    <property type="entry name" value="AbfB domain"/>
    <property type="match status" value="1"/>
</dbReference>
<evidence type="ECO:0000256" key="10">
    <source>
        <dbReference type="ARBA" id="ARBA00023288"/>
    </source>
</evidence>
<keyword evidence="6" id="KW-0472">Membrane</keyword>
<dbReference type="RefSeq" id="WP_158103362.1">
    <property type="nucleotide sequence ID" value="NZ_JAGIOO010000001.1"/>
</dbReference>
<dbReference type="SMART" id="SM00020">
    <property type="entry name" value="Tryp_SPc"/>
    <property type="match status" value="1"/>
</dbReference>
<dbReference type="InterPro" id="IPR001314">
    <property type="entry name" value="Peptidase_S1A"/>
</dbReference>
<evidence type="ECO:0000256" key="8">
    <source>
        <dbReference type="ARBA" id="ARBA00023157"/>
    </source>
</evidence>
<organism evidence="13 14">
    <name type="scientific">Crossiella equi</name>
    <dbReference type="NCBI Taxonomy" id="130796"/>
    <lineage>
        <taxon>Bacteria</taxon>
        <taxon>Bacillati</taxon>
        <taxon>Actinomycetota</taxon>
        <taxon>Actinomycetes</taxon>
        <taxon>Pseudonocardiales</taxon>
        <taxon>Pseudonocardiaceae</taxon>
        <taxon>Crossiella</taxon>
    </lineage>
</organism>
<proteinExistence type="inferred from homology"/>
<dbReference type="InterPro" id="IPR050430">
    <property type="entry name" value="Peptidase_S1"/>
</dbReference>
<evidence type="ECO:0000256" key="4">
    <source>
        <dbReference type="ARBA" id="ARBA00022729"/>
    </source>
</evidence>
<gene>
    <name evidence="13" type="ORF">JOF53_006376</name>
</gene>
<evidence type="ECO:0000256" key="7">
    <source>
        <dbReference type="ARBA" id="ARBA00023139"/>
    </source>
</evidence>
<dbReference type="Pfam" id="PF03498">
    <property type="entry name" value="CDtoxinA"/>
    <property type="match status" value="1"/>
</dbReference>
<dbReference type="PROSITE" id="PS50231">
    <property type="entry name" value="RICIN_B_LECTIN"/>
    <property type="match status" value="1"/>
</dbReference>
<dbReference type="Proteomes" id="UP001519363">
    <property type="component" value="Unassembled WGS sequence"/>
</dbReference>
<evidence type="ECO:0000256" key="9">
    <source>
        <dbReference type="ARBA" id="ARBA00023237"/>
    </source>
</evidence>
<dbReference type="Gene3D" id="2.40.10.10">
    <property type="entry name" value="Trypsin-like serine proteases"/>
    <property type="match status" value="1"/>
</dbReference>
<comment type="subcellular location">
    <subcellularLocation>
        <location evidence="1">Cell outer membrane</location>
        <topology evidence="1">Lipid-anchor</topology>
    </subcellularLocation>
</comment>
<comment type="caution">
    <text evidence="13">The sequence shown here is derived from an EMBL/GenBank/DDBJ whole genome shotgun (WGS) entry which is preliminary data.</text>
</comment>
<dbReference type="PRINTS" id="PR00722">
    <property type="entry name" value="CHYMOTRYPSIN"/>
</dbReference>
<dbReference type="SMART" id="SM00458">
    <property type="entry name" value="RICIN"/>
    <property type="match status" value="1"/>
</dbReference>
<keyword evidence="8" id="KW-1015">Disulfide bond</keyword>
<dbReference type="PROSITE" id="PS50240">
    <property type="entry name" value="TRYPSIN_DOM"/>
    <property type="match status" value="1"/>
</dbReference>
<evidence type="ECO:0000256" key="1">
    <source>
        <dbReference type="ARBA" id="ARBA00004459"/>
    </source>
</evidence>
<keyword evidence="3" id="KW-0800">Toxin</keyword>
<dbReference type="Pfam" id="PF00089">
    <property type="entry name" value="Trypsin"/>
    <property type="match status" value="1"/>
</dbReference>
<feature type="signal peptide" evidence="11">
    <location>
        <begin position="1"/>
        <end position="29"/>
    </location>
</feature>
<dbReference type="InterPro" id="IPR003558">
    <property type="entry name" value="CDtoxinA/C"/>
</dbReference>
<evidence type="ECO:0000256" key="5">
    <source>
        <dbReference type="ARBA" id="ARBA00023026"/>
    </source>
</evidence>
<feature type="chain" id="PRO_5046858356" description="Peptidase S1 domain-containing protein" evidence="11">
    <location>
        <begin position="30"/>
        <end position="542"/>
    </location>
</feature>
<keyword evidence="10" id="KW-0449">Lipoprotein</keyword>
<evidence type="ECO:0000313" key="14">
    <source>
        <dbReference type="Proteomes" id="UP001519363"/>
    </source>
</evidence>
<evidence type="ECO:0000259" key="12">
    <source>
        <dbReference type="PROSITE" id="PS50240"/>
    </source>
</evidence>
<feature type="domain" description="Peptidase S1" evidence="12">
    <location>
        <begin position="30"/>
        <end position="248"/>
    </location>
</feature>
<comment type="similarity">
    <text evidence="2">Belongs to the peptidase S1 family.</text>
</comment>
<dbReference type="InterPro" id="IPR036195">
    <property type="entry name" value="AbfB_ABD_sf"/>
</dbReference>
<dbReference type="SUPFAM" id="SSF50494">
    <property type="entry name" value="Trypsin-like serine proteases"/>
    <property type="match status" value="1"/>
</dbReference>
<name>A0ABS5AMU1_9PSEU</name>
<dbReference type="Gene3D" id="2.80.10.50">
    <property type="match status" value="2"/>
</dbReference>
<dbReference type="SUPFAM" id="SSF50370">
    <property type="entry name" value="Ricin B-like lectins"/>
    <property type="match status" value="1"/>
</dbReference>
<dbReference type="InterPro" id="IPR009003">
    <property type="entry name" value="Peptidase_S1_PA"/>
</dbReference>
<keyword evidence="7" id="KW-0564">Palmitate</keyword>
<evidence type="ECO:0000256" key="11">
    <source>
        <dbReference type="SAM" id="SignalP"/>
    </source>
</evidence>
<dbReference type="InterPro" id="IPR007934">
    <property type="entry name" value="AbfB_ABD"/>
</dbReference>
<dbReference type="InterPro" id="IPR001254">
    <property type="entry name" value="Trypsin_dom"/>
</dbReference>
<dbReference type="Pfam" id="PF05270">
    <property type="entry name" value="AbfB"/>
    <property type="match status" value="1"/>
</dbReference>
<accession>A0ABS5AMU1</accession>
<evidence type="ECO:0000256" key="2">
    <source>
        <dbReference type="ARBA" id="ARBA00007664"/>
    </source>
</evidence>
<protein>
    <recommendedName>
        <fullName evidence="12">Peptidase S1 domain-containing protein</fullName>
    </recommendedName>
</protein>
<keyword evidence="5" id="KW-0843">Virulence</keyword>
<keyword evidence="14" id="KW-1185">Reference proteome</keyword>
<dbReference type="PANTHER" id="PTHR24276">
    <property type="entry name" value="POLYSERASE-RELATED"/>
    <property type="match status" value="1"/>
</dbReference>
<dbReference type="InterPro" id="IPR043504">
    <property type="entry name" value="Peptidase_S1_PA_chymotrypsin"/>
</dbReference>
<dbReference type="InterPro" id="IPR035992">
    <property type="entry name" value="Ricin_B-like_lectins"/>
</dbReference>
<evidence type="ECO:0000256" key="6">
    <source>
        <dbReference type="ARBA" id="ARBA00023136"/>
    </source>
</evidence>
<dbReference type="PANTHER" id="PTHR24276:SF98">
    <property type="entry name" value="FI18310P1-RELATED"/>
    <property type="match status" value="1"/>
</dbReference>
<dbReference type="InterPro" id="IPR000772">
    <property type="entry name" value="Ricin_B_lectin"/>
</dbReference>
<evidence type="ECO:0000313" key="13">
    <source>
        <dbReference type="EMBL" id="MBP2477504.1"/>
    </source>
</evidence>
<evidence type="ECO:0000256" key="3">
    <source>
        <dbReference type="ARBA" id="ARBA00022656"/>
    </source>
</evidence>
<keyword evidence="9" id="KW-0998">Cell outer membrane</keyword>
<dbReference type="CDD" id="cd23399">
    <property type="entry name" value="beta-trefoil_ABD_ABFB"/>
    <property type="match status" value="1"/>
</dbReference>
<keyword evidence="4 11" id="KW-0732">Signal</keyword>
<reference evidence="13 14" key="1">
    <citation type="submission" date="2021-03" db="EMBL/GenBank/DDBJ databases">
        <title>Sequencing the genomes of 1000 actinobacteria strains.</title>
        <authorList>
            <person name="Klenk H.-P."/>
        </authorList>
    </citation>
    <scope>NUCLEOTIDE SEQUENCE [LARGE SCALE GENOMIC DNA]</scope>
    <source>
        <strain evidence="13 14">DSM 44580</strain>
    </source>
</reference>
<dbReference type="EMBL" id="JAGIOO010000001">
    <property type="protein sequence ID" value="MBP2477504.1"/>
    <property type="molecule type" value="Genomic_DNA"/>
</dbReference>